<proteinExistence type="predicted"/>
<protein>
    <submittedName>
        <fullName evidence="2">Helix-turn-helix domain-containing protein</fullName>
    </submittedName>
</protein>
<dbReference type="InterPro" id="IPR041657">
    <property type="entry name" value="HTH_17"/>
</dbReference>
<dbReference type="OrthoDB" id="4330189at2"/>
<gene>
    <name evidence="2" type="ORF">FNM00_10575</name>
</gene>
<name>A0A554S8X9_9ACTN</name>
<organism evidence="2 3">
    <name type="scientific">Aeromicrobium piscarium</name>
    <dbReference type="NCBI Taxonomy" id="2590901"/>
    <lineage>
        <taxon>Bacteria</taxon>
        <taxon>Bacillati</taxon>
        <taxon>Actinomycetota</taxon>
        <taxon>Actinomycetes</taxon>
        <taxon>Propionibacteriales</taxon>
        <taxon>Nocardioidaceae</taxon>
        <taxon>Aeromicrobium</taxon>
    </lineage>
</organism>
<comment type="caution">
    <text evidence="2">The sequence shown here is derived from an EMBL/GenBank/DDBJ whole genome shotgun (WGS) entry which is preliminary data.</text>
</comment>
<sequence>MTLPKFLTTEELAELVRQPPETVRYWRHVGKGPASFKLGRRVLYERTDVEAWITEAKAGAV</sequence>
<dbReference type="Proteomes" id="UP000316988">
    <property type="component" value="Unassembled WGS sequence"/>
</dbReference>
<evidence type="ECO:0000259" key="1">
    <source>
        <dbReference type="Pfam" id="PF12728"/>
    </source>
</evidence>
<dbReference type="EMBL" id="VLNT01000007">
    <property type="protein sequence ID" value="TSD62808.1"/>
    <property type="molecule type" value="Genomic_DNA"/>
</dbReference>
<feature type="domain" description="Helix-turn-helix" evidence="1">
    <location>
        <begin position="6"/>
        <end position="55"/>
    </location>
</feature>
<dbReference type="AlphaFoldDB" id="A0A554S8X9"/>
<dbReference type="RefSeq" id="WP_143913416.1">
    <property type="nucleotide sequence ID" value="NZ_VLNT01000007.1"/>
</dbReference>
<accession>A0A554S8X9</accession>
<dbReference type="Pfam" id="PF12728">
    <property type="entry name" value="HTH_17"/>
    <property type="match status" value="1"/>
</dbReference>
<evidence type="ECO:0000313" key="3">
    <source>
        <dbReference type="Proteomes" id="UP000316988"/>
    </source>
</evidence>
<dbReference type="InterPro" id="IPR009061">
    <property type="entry name" value="DNA-bd_dom_put_sf"/>
</dbReference>
<reference evidence="2 3" key="1">
    <citation type="submission" date="2019-07" db="EMBL/GenBank/DDBJ databases">
        <authorList>
            <person name="Zhao L.H."/>
        </authorList>
    </citation>
    <scope>NUCLEOTIDE SEQUENCE [LARGE SCALE GENOMIC DNA]</scope>
    <source>
        <strain evidence="2 3">Co35</strain>
    </source>
</reference>
<dbReference type="SUPFAM" id="SSF46955">
    <property type="entry name" value="Putative DNA-binding domain"/>
    <property type="match status" value="1"/>
</dbReference>
<keyword evidence="3" id="KW-1185">Reference proteome</keyword>
<evidence type="ECO:0000313" key="2">
    <source>
        <dbReference type="EMBL" id="TSD62808.1"/>
    </source>
</evidence>